<evidence type="ECO:0000313" key="3">
    <source>
        <dbReference type="EMBL" id="ACR12674.1"/>
    </source>
</evidence>
<dbReference type="AlphaFoldDB" id="C5BRB4"/>
<dbReference type="PANTHER" id="PTHR42834:SF1">
    <property type="entry name" value="ENDONUCLEASE_EXONUCLEASE_PHOSPHATASE FAMILY PROTEIN (AFU_ORTHOLOGUE AFUA_3G09210)"/>
    <property type="match status" value="1"/>
</dbReference>
<dbReference type="Proteomes" id="UP000009080">
    <property type="component" value="Chromosome"/>
</dbReference>
<gene>
    <name evidence="3" type="ordered locus">TERTU_3488</name>
</gene>
<dbReference type="Gene3D" id="3.60.10.10">
    <property type="entry name" value="Endonuclease/exonuclease/phosphatase"/>
    <property type="match status" value="1"/>
</dbReference>
<dbReference type="OrthoDB" id="9800417at2"/>
<dbReference type="PANTHER" id="PTHR42834">
    <property type="entry name" value="ENDONUCLEASE/EXONUCLEASE/PHOSPHATASE FAMILY PROTEIN (AFU_ORTHOLOGUE AFUA_3G09210)"/>
    <property type="match status" value="1"/>
</dbReference>
<reference evidence="3 4" key="1">
    <citation type="journal article" date="2009" name="PLoS ONE">
        <title>The complete genome of Teredinibacter turnerae T7901: an intracellular endosymbiont of marine wood-boring bivalves (shipworms).</title>
        <authorList>
            <person name="Yang J.C."/>
            <person name="Madupu R."/>
            <person name="Durkin A.S."/>
            <person name="Ekborg N.A."/>
            <person name="Pedamallu C.S."/>
            <person name="Hostetler J.B."/>
            <person name="Radune D."/>
            <person name="Toms B.S."/>
            <person name="Henrissat B."/>
            <person name="Coutinho P.M."/>
            <person name="Schwarz S."/>
            <person name="Field L."/>
            <person name="Trindade-Silva A.E."/>
            <person name="Soares C.A.G."/>
            <person name="Elshahawi S."/>
            <person name="Hanora A."/>
            <person name="Schmidt E.W."/>
            <person name="Haygood M.G."/>
            <person name="Posfai J."/>
            <person name="Benner J."/>
            <person name="Madinger C."/>
            <person name="Nove J."/>
            <person name="Anton B."/>
            <person name="Chaudhary K."/>
            <person name="Foster J."/>
            <person name="Holman A."/>
            <person name="Kumar S."/>
            <person name="Lessard P.A."/>
            <person name="Luyten Y.A."/>
            <person name="Slatko B."/>
            <person name="Wood N."/>
            <person name="Wu B."/>
            <person name="Teplitski M."/>
            <person name="Mougous J.D."/>
            <person name="Ward N."/>
            <person name="Eisen J.A."/>
            <person name="Badger J.H."/>
            <person name="Distel D.L."/>
        </authorList>
    </citation>
    <scope>NUCLEOTIDE SEQUENCE [LARGE SCALE GENOMIC DNA]</scope>
    <source>
        <strain evidence="4">ATCC 39867 / T7901</strain>
    </source>
</reference>
<organism evidence="3 4">
    <name type="scientific">Teredinibacter turnerae (strain ATCC 39867 / T7901)</name>
    <dbReference type="NCBI Taxonomy" id="377629"/>
    <lineage>
        <taxon>Bacteria</taxon>
        <taxon>Pseudomonadati</taxon>
        <taxon>Pseudomonadota</taxon>
        <taxon>Gammaproteobacteria</taxon>
        <taxon>Cellvibrionales</taxon>
        <taxon>Cellvibrionaceae</taxon>
        <taxon>Teredinibacter</taxon>
    </lineage>
</organism>
<keyword evidence="4" id="KW-1185">Reference proteome</keyword>
<dbReference type="eggNOG" id="COG2374">
    <property type="taxonomic scope" value="Bacteria"/>
</dbReference>
<dbReference type="CDD" id="cd10283">
    <property type="entry name" value="MnuA_DNase1-like"/>
    <property type="match status" value="1"/>
</dbReference>
<feature type="domain" description="Endonuclease/exonuclease/phosphatase" evidence="2">
    <location>
        <begin position="501"/>
        <end position="790"/>
    </location>
</feature>
<dbReference type="GO" id="GO:0003824">
    <property type="term" value="F:catalytic activity"/>
    <property type="evidence" value="ECO:0007669"/>
    <property type="project" value="InterPro"/>
</dbReference>
<sequence>MKRLGLAIALAGGCASAHANLLLTAVFDGPLSGGVPKGVELYVLDDIADLSSYGLGSANNGGGSDGEEFSFPPISVSAGTYLYVASENDGFTAFFGFAPDFTSSAMSINGDDAIELFHNGTLFDLFGDPNADGTGTAWDYMDGWAYRATGSAPSAIFTTAQWSFSQPNALDGETVNNAETLIPIGSFADGGTGCGDCSNEPVAAFISAIQGTPDTQTSNSFGETDVSPMLDTRVVVEAVVVGDFQDNDSDPKRNLSGFYIQEETADEDGDPASSEGVFVFDPDTTADVNVGDRVKVVATVDQYFGETQLSSVESIEVVAQNQLGSITAASVSLLSSDAVTLSGADRYQADLEAYEGMLVTLAEPVQIIEQFQLDRFNEIRVTAGDRPAQFSQLHTPDPAAYDAWLQRTAARGIVYDDGLNEQNAAIDMLAGFSPYAEATAPRMGDTAYGLTGVMDYKWAGNGSSQSTWRVRAHTDDANTFVATNPRPAAAPQVDGDLRVTSFNVLNLFKTLDNGASTALGHDPRGANNAEELTRQLQKTVNAIVSLDADVLGLVELENEFDPVNDGSTAIEMLVNALNSRLGSNTFAYVYPGSRFVGSDAIAVGVIYKPAVVAIADGSAPAILDDTVAATLPIFADHDFVNEPLFDGPSTNRASLAVTFTHISGGDNFTVVVNHLKSKGSGDGLASDDPNADHTDGAGAWNQRRLDGARAVDAWLQTAPTGIADNDAIIMGDLNAYAAEAPLTFLLSNGYSNVESAESYSYVFDGQVGTLDYVLLSDSLYSKFEQAEIWHVNSDEADALDYNTDYGRSLTYYDGSTATRNSDHDPVLVGLRMDSAPVADPESLKLAFDAWIADGTLSGAGENPLAEIDRVGYFSRLLAHIVDLNSEGRLNQACNKLAEADNRTDGMDTPRDTLEGVNVAALNTMINEVITGLSCN</sequence>
<dbReference type="SUPFAM" id="SSF56219">
    <property type="entry name" value="DNase I-like"/>
    <property type="match status" value="1"/>
</dbReference>
<dbReference type="InterPro" id="IPR005135">
    <property type="entry name" value="Endo/exonuclease/phosphatase"/>
</dbReference>
<evidence type="ECO:0000256" key="1">
    <source>
        <dbReference type="SAM" id="SignalP"/>
    </source>
</evidence>
<dbReference type="InterPro" id="IPR036691">
    <property type="entry name" value="Endo/exonu/phosph_ase_sf"/>
</dbReference>
<keyword evidence="1" id="KW-0732">Signal</keyword>
<dbReference type="KEGG" id="ttu:TERTU_3488"/>
<protein>
    <submittedName>
        <fullName evidence="3">Extracellular nuclease</fullName>
    </submittedName>
</protein>
<feature type="chain" id="PRO_5002947106" evidence="1">
    <location>
        <begin position="20"/>
        <end position="935"/>
    </location>
</feature>
<proteinExistence type="predicted"/>
<dbReference type="EMBL" id="CP001614">
    <property type="protein sequence ID" value="ACR12674.1"/>
    <property type="molecule type" value="Genomic_DNA"/>
</dbReference>
<dbReference type="CDD" id="cd04486">
    <property type="entry name" value="YhcR_OBF_like"/>
    <property type="match status" value="1"/>
</dbReference>
<dbReference type="Pfam" id="PF03372">
    <property type="entry name" value="Exo_endo_phos"/>
    <property type="match status" value="1"/>
</dbReference>
<accession>C5BRB4</accession>
<dbReference type="NCBIfam" id="NF033681">
    <property type="entry name" value="ExeM_NucH_DNase"/>
    <property type="match status" value="1"/>
</dbReference>
<name>C5BRB4_TERTT</name>
<dbReference type="RefSeq" id="WP_015818786.1">
    <property type="nucleotide sequence ID" value="NC_012997.1"/>
</dbReference>
<feature type="signal peptide" evidence="1">
    <location>
        <begin position="1"/>
        <end position="19"/>
    </location>
</feature>
<dbReference type="HOGENOM" id="CLU_006338_0_1_6"/>
<dbReference type="STRING" id="377629.TERTU_3488"/>
<evidence type="ECO:0000313" key="4">
    <source>
        <dbReference type="Proteomes" id="UP000009080"/>
    </source>
</evidence>
<dbReference type="InterPro" id="IPR047971">
    <property type="entry name" value="ExeM-like"/>
</dbReference>
<evidence type="ECO:0000259" key="2">
    <source>
        <dbReference type="Pfam" id="PF03372"/>
    </source>
</evidence>